<dbReference type="AlphaFoldDB" id="A0A3P6D3C6"/>
<dbReference type="EMBL" id="LR031874">
    <property type="protein sequence ID" value="VDD22176.1"/>
    <property type="molecule type" value="Genomic_DNA"/>
</dbReference>
<organism evidence="1">
    <name type="scientific">Brassica oleracea</name>
    <name type="common">Wild cabbage</name>
    <dbReference type="NCBI Taxonomy" id="3712"/>
    <lineage>
        <taxon>Eukaryota</taxon>
        <taxon>Viridiplantae</taxon>
        <taxon>Streptophyta</taxon>
        <taxon>Embryophyta</taxon>
        <taxon>Tracheophyta</taxon>
        <taxon>Spermatophyta</taxon>
        <taxon>Magnoliopsida</taxon>
        <taxon>eudicotyledons</taxon>
        <taxon>Gunneridae</taxon>
        <taxon>Pentapetalae</taxon>
        <taxon>rosids</taxon>
        <taxon>malvids</taxon>
        <taxon>Brassicales</taxon>
        <taxon>Brassicaceae</taxon>
        <taxon>Brassiceae</taxon>
        <taxon>Brassica</taxon>
    </lineage>
</organism>
<reference evidence="1" key="1">
    <citation type="submission" date="2018-11" db="EMBL/GenBank/DDBJ databases">
        <authorList>
            <consortium name="Genoscope - CEA"/>
            <person name="William W."/>
        </authorList>
    </citation>
    <scope>NUCLEOTIDE SEQUENCE</scope>
</reference>
<protein>
    <submittedName>
        <fullName evidence="1">Uncharacterized protein</fullName>
    </submittedName>
</protein>
<name>A0A3P6D3C6_BRAOL</name>
<proteinExistence type="predicted"/>
<accession>A0A3P6D3C6</accession>
<sequence>MKCRDVFSSLDLRSLRGGVMSPGSRGYHISRSAPRELSTGGTRLLTVRGGAATSQHRRRSISVSRLWLRTEH</sequence>
<evidence type="ECO:0000313" key="1">
    <source>
        <dbReference type="EMBL" id="VDD22176.1"/>
    </source>
</evidence>
<gene>
    <name evidence="1" type="ORF">BOLC2T08440H</name>
</gene>